<comment type="caution">
    <text evidence="1">The sequence shown here is derived from an EMBL/GenBank/DDBJ whole genome shotgun (WGS) entry which is preliminary data.</text>
</comment>
<accession>A0ABS8ICU9</accession>
<protein>
    <submittedName>
        <fullName evidence="1">Uncharacterized protein</fullName>
    </submittedName>
</protein>
<proteinExistence type="predicted"/>
<keyword evidence="2" id="KW-1185">Reference proteome</keyword>
<dbReference type="RefSeq" id="WP_229486601.1">
    <property type="nucleotide sequence ID" value="NZ_JAIVFQ010000033.1"/>
</dbReference>
<organism evidence="1 2">
    <name type="scientific">Nostoc favosum CHAB5714</name>
    <dbReference type="NCBI Taxonomy" id="2780399"/>
    <lineage>
        <taxon>Bacteria</taxon>
        <taxon>Bacillati</taxon>
        <taxon>Cyanobacteriota</taxon>
        <taxon>Cyanophyceae</taxon>
        <taxon>Nostocales</taxon>
        <taxon>Nostocaceae</taxon>
        <taxon>Nostoc</taxon>
        <taxon>Nostoc favosum</taxon>
    </lineage>
</organism>
<evidence type="ECO:0000313" key="1">
    <source>
        <dbReference type="EMBL" id="MCC5601588.1"/>
    </source>
</evidence>
<dbReference type="Proteomes" id="UP001199525">
    <property type="component" value="Unassembled WGS sequence"/>
</dbReference>
<gene>
    <name evidence="1" type="ORF">LC586_20860</name>
</gene>
<evidence type="ECO:0000313" key="2">
    <source>
        <dbReference type="Proteomes" id="UP001199525"/>
    </source>
</evidence>
<sequence length="50" mass="5714">MSWVVHQIDWQRTQLTSASGLTQLAQAIAYGFGYFFFSAIANHFDKFTLV</sequence>
<reference evidence="1 2" key="1">
    <citation type="journal article" date="2021" name="Microorganisms">
        <title>Genome Evolution of Filamentous Cyanobacterium Nostoc Species: From Facultative Symbiosis to Free Living.</title>
        <authorList>
            <person name="Huo D."/>
            <person name="Li H."/>
            <person name="Cai F."/>
            <person name="Guo X."/>
            <person name="Qiao Z."/>
            <person name="Wang W."/>
            <person name="Yu G."/>
            <person name="Li R."/>
        </authorList>
    </citation>
    <scope>NUCLEOTIDE SEQUENCE [LARGE SCALE GENOMIC DNA]</scope>
    <source>
        <strain evidence="1 2">CHAB 5714</strain>
    </source>
</reference>
<dbReference type="EMBL" id="JAIVFQ010000033">
    <property type="protein sequence ID" value="MCC5601588.1"/>
    <property type="molecule type" value="Genomic_DNA"/>
</dbReference>
<name>A0ABS8ICU9_9NOSO</name>